<evidence type="ECO:0000256" key="2">
    <source>
        <dbReference type="SAM" id="Phobius"/>
    </source>
</evidence>
<dbReference type="Gene3D" id="3.40.190.10">
    <property type="entry name" value="Periplasmic binding protein-like II"/>
    <property type="match status" value="2"/>
</dbReference>
<keyword evidence="1" id="KW-0732">Signal</keyword>
<dbReference type="InterPro" id="IPR050811">
    <property type="entry name" value="Phosphate_ABC_transporter"/>
</dbReference>
<dbReference type="Pfam" id="PF12849">
    <property type="entry name" value="PBP_like_2"/>
    <property type="match status" value="1"/>
</dbReference>
<dbReference type="PANTHER" id="PTHR30570:SF1">
    <property type="entry name" value="PHOSPHATE-BINDING PROTEIN PSTS"/>
    <property type="match status" value="1"/>
</dbReference>
<sequence length="527" mass="56859">MGVSSCVPRAEARLSKFPWEIVLAVLALVVPVFAFLWEFVFVGRKRLGYRVQVDTTARQEVAAENAGALQRLEDKDGKALTDPSFVLVRIENTGTTNIDSQDYAVLGNVQAGVKINFPDRRVAGMVVTELSDDFLRENFGENSGLGVDNIVDSDGRNVGVIRLPKVPLNQGQHYKVLAVLDRAGPKVKKCPDPEVIAGIKGGVRNGAIRETKSRTGIPRWLTVLVYLLVSVALAEPFVIGLATQDPPPLDCASGSLTVTGSTAFAPVVREAADSYGRTCPGAQFTIEMSGSTDGLERLNEAKSGDVLAFSDGVKGDRSPQLLPRPIAFLLFTIVIHPDAGVRDLTAAQVRDVFAGRVRNWKELGGADQEVRIVDREALSGTRTTFEQQVLDAIEPGENSNDCVEPRRPGTGADVIRCRRNDTESLLDAVAATPGAIGYSELGAAAKRADVRTVWIDGQQASVQGADHGVYPFWQTEYAYTYGEPKADSLAASFLRYLTNQVGADIVRSHGDRPCAELANPVLCRPQT</sequence>
<keyword evidence="2" id="KW-1133">Transmembrane helix</keyword>
<evidence type="ECO:0000313" key="5">
    <source>
        <dbReference type="Proteomes" id="UP000274843"/>
    </source>
</evidence>
<name>A0A3N2GTI4_9PSEU</name>
<dbReference type="PANTHER" id="PTHR30570">
    <property type="entry name" value="PERIPLASMIC PHOSPHATE BINDING COMPONENT OF PHOSPHATE ABC TRANSPORTER"/>
    <property type="match status" value="1"/>
</dbReference>
<proteinExistence type="predicted"/>
<keyword evidence="2" id="KW-0472">Membrane</keyword>
<keyword evidence="2" id="KW-0812">Transmembrane</keyword>
<feature type="domain" description="PBP" evidence="3">
    <location>
        <begin position="250"/>
        <end position="499"/>
    </location>
</feature>
<dbReference type="EMBL" id="RKHY01000001">
    <property type="protein sequence ID" value="ROS39893.1"/>
    <property type="molecule type" value="Genomic_DNA"/>
</dbReference>
<evidence type="ECO:0000313" key="4">
    <source>
        <dbReference type="EMBL" id="ROS39893.1"/>
    </source>
</evidence>
<feature type="transmembrane region" description="Helical" evidence="2">
    <location>
        <begin position="21"/>
        <end position="42"/>
    </location>
</feature>
<evidence type="ECO:0000259" key="3">
    <source>
        <dbReference type="Pfam" id="PF12849"/>
    </source>
</evidence>
<organism evidence="4 5">
    <name type="scientific">Amycolatopsis thermoflava</name>
    <dbReference type="NCBI Taxonomy" id="84480"/>
    <lineage>
        <taxon>Bacteria</taxon>
        <taxon>Bacillati</taxon>
        <taxon>Actinomycetota</taxon>
        <taxon>Actinomycetes</taxon>
        <taxon>Pseudonocardiales</taxon>
        <taxon>Pseudonocardiaceae</taxon>
        <taxon>Amycolatopsis</taxon>
        <taxon>Amycolatopsis methanolica group</taxon>
    </lineage>
</organism>
<gene>
    <name evidence="4" type="ORF">EDD35_2209</name>
</gene>
<dbReference type="AlphaFoldDB" id="A0A3N2GTI4"/>
<reference evidence="4 5" key="1">
    <citation type="submission" date="2018-11" db="EMBL/GenBank/DDBJ databases">
        <title>Sequencing the genomes of 1000 actinobacteria strains.</title>
        <authorList>
            <person name="Klenk H.-P."/>
        </authorList>
    </citation>
    <scope>NUCLEOTIDE SEQUENCE [LARGE SCALE GENOMIC DNA]</scope>
    <source>
        <strain evidence="4 5">DSM 44348</strain>
    </source>
</reference>
<protein>
    <submittedName>
        <fullName evidence="4">Phosphate ABC transporter substrate-binding protein (PhoT family)</fullName>
    </submittedName>
</protein>
<comment type="caution">
    <text evidence="4">The sequence shown here is derived from an EMBL/GenBank/DDBJ whole genome shotgun (WGS) entry which is preliminary data.</text>
</comment>
<keyword evidence="5" id="KW-1185">Reference proteome</keyword>
<evidence type="ECO:0000256" key="1">
    <source>
        <dbReference type="ARBA" id="ARBA00022729"/>
    </source>
</evidence>
<dbReference type="InterPro" id="IPR024370">
    <property type="entry name" value="PBP_domain"/>
</dbReference>
<feature type="transmembrane region" description="Helical" evidence="2">
    <location>
        <begin position="220"/>
        <end position="242"/>
    </location>
</feature>
<accession>A0A3N2GTI4</accession>
<dbReference type="SUPFAM" id="SSF53850">
    <property type="entry name" value="Periplasmic binding protein-like II"/>
    <property type="match status" value="1"/>
</dbReference>
<dbReference type="Proteomes" id="UP000274843">
    <property type="component" value="Unassembled WGS sequence"/>
</dbReference>